<organism evidence="4 5">
    <name type="scientific">Mya arenaria</name>
    <name type="common">Soft-shell clam</name>
    <dbReference type="NCBI Taxonomy" id="6604"/>
    <lineage>
        <taxon>Eukaryota</taxon>
        <taxon>Metazoa</taxon>
        <taxon>Spiralia</taxon>
        <taxon>Lophotrochozoa</taxon>
        <taxon>Mollusca</taxon>
        <taxon>Bivalvia</taxon>
        <taxon>Autobranchia</taxon>
        <taxon>Heteroconchia</taxon>
        <taxon>Euheterodonta</taxon>
        <taxon>Imparidentia</taxon>
        <taxon>Neoheterodontei</taxon>
        <taxon>Myida</taxon>
        <taxon>Myoidea</taxon>
        <taxon>Myidae</taxon>
        <taxon>Mya</taxon>
    </lineage>
</organism>
<reference evidence="4" key="1">
    <citation type="submission" date="2022-11" db="EMBL/GenBank/DDBJ databases">
        <title>Centuries of genome instability and evolution in soft-shell clam transmissible cancer (bioRxiv).</title>
        <authorList>
            <person name="Hart S.F.M."/>
            <person name="Yonemitsu M.A."/>
            <person name="Giersch R.M."/>
            <person name="Beal B.F."/>
            <person name="Arriagada G."/>
            <person name="Davis B.W."/>
            <person name="Ostrander E.A."/>
            <person name="Goff S.P."/>
            <person name="Metzger M.J."/>
        </authorList>
    </citation>
    <scope>NUCLEOTIDE SEQUENCE</scope>
    <source>
        <strain evidence="4">MELC-2E11</strain>
        <tissue evidence="4">Siphon/mantle</tissue>
    </source>
</reference>
<proteinExistence type="inferred from homology"/>
<dbReference type="CDD" id="cd03193">
    <property type="entry name" value="GST_C_Metaxin"/>
    <property type="match status" value="1"/>
</dbReference>
<evidence type="ECO:0000259" key="3">
    <source>
        <dbReference type="Pfam" id="PF17172"/>
    </source>
</evidence>
<dbReference type="Gene3D" id="1.20.1050.10">
    <property type="match status" value="1"/>
</dbReference>
<feature type="domain" description="Thioredoxin-like fold" evidence="3">
    <location>
        <begin position="68"/>
        <end position="158"/>
    </location>
</feature>
<accession>A0ABY7FA99</accession>
<dbReference type="InterPro" id="IPR026928">
    <property type="entry name" value="FAX/IsoI-like"/>
</dbReference>
<dbReference type="Pfam" id="PF17171">
    <property type="entry name" value="GST_C_6"/>
    <property type="match status" value="1"/>
</dbReference>
<name>A0ABY7FA99_MYAAR</name>
<dbReference type="PANTHER" id="PTHR12289">
    <property type="entry name" value="METAXIN RELATED"/>
    <property type="match status" value="1"/>
</dbReference>
<gene>
    <name evidence="4" type="ORF">MAR_032315</name>
</gene>
<dbReference type="Pfam" id="PF17172">
    <property type="entry name" value="GST_N_4"/>
    <property type="match status" value="1"/>
</dbReference>
<dbReference type="InterPro" id="IPR036249">
    <property type="entry name" value="Thioredoxin-like_sf"/>
</dbReference>
<evidence type="ECO:0000256" key="1">
    <source>
        <dbReference type="ARBA" id="ARBA00006475"/>
    </source>
</evidence>
<dbReference type="InterPro" id="IPR050931">
    <property type="entry name" value="Mito_Protein_Transport_Metaxin"/>
</dbReference>
<dbReference type="InterPro" id="IPR033468">
    <property type="entry name" value="Metaxin_GST"/>
</dbReference>
<keyword evidence="5" id="KW-1185">Reference proteome</keyword>
<dbReference type="InterPro" id="IPR040079">
    <property type="entry name" value="Glutathione_S-Trfase"/>
</dbReference>
<dbReference type="InterPro" id="IPR012336">
    <property type="entry name" value="Thioredoxin-like_fold"/>
</dbReference>
<dbReference type="SUPFAM" id="SSF52833">
    <property type="entry name" value="Thioredoxin-like"/>
    <property type="match status" value="1"/>
</dbReference>
<evidence type="ECO:0000313" key="5">
    <source>
        <dbReference type="Proteomes" id="UP001164746"/>
    </source>
</evidence>
<dbReference type="PANTHER" id="PTHR12289:SF41">
    <property type="entry name" value="FAILED AXON CONNECTIONS-RELATED"/>
    <property type="match status" value="1"/>
</dbReference>
<feature type="domain" description="Metaxin glutathione S-transferase" evidence="2">
    <location>
        <begin position="207"/>
        <end position="270"/>
    </location>
</feature>
<comment type="similarity">
    <text evidence="1">Belongs to the FAX family.</text>
</comment>
<evidence type="ECO:0000313" key="4">
    <source>
        <dbReference type="EMBL" id="WAR17721.1"/>
    </source>
</evidence>
<sequence length="289" mass="33172">MESVRDFLLDNRMYLLTGAAICGSALLVYKKIKNIGHKPRVCGLDYPRDIVVLHSIPRDRLTPNLGHFSLKLETYLRVNDIPYQFVEHLLLQGPKGKVPWIEHNGVTMGDSQLIIQYLEKEFKVNLNSHLSPKERALAWAIQKWLEEFTYWLNVYTRMGIFVDDMIKMQSTFPVWLKIPFGRKMRSMSYAVGIGRHSNEEVHAMMVNDLKQFSAILGDQKYVMGDRICDVDCAAFGILSQVRWCTPTACPGAAMLQGGEFKNVTDYIDRIKDDFWTDWEEITSQAAAKA</sequence>
<dbReference type="SFLD" id="SFLDG01200">
    <property type="entry name" value="SUF1.1"/>
    <property type="match status" value="1"/>
</dbReference>
<dbReference type="InterPro" id="IPR036282">
    <property type="entry name" value="Glutathione-S-Trfase_C_sf"/>
</dbReference>
<dbReference type="Proteomes" id="UP001164746">
    <property type="component" value="Chromosome 10"/>
</dbReference>
<dbReference type="SUPFAM" id="SSF47616">
    <property type="entry name" value="GST C-terminal domain-like"/>
    <property type="match status" value="1"/>
</dbReference>
<protein>
    <submittedName>
        <fullName evidence="4">FAXC-like protein</fullName>
    </submittedName>
</protein>
<dbReference type="Gene3D" id="3.40.30.10">
    <property type="entry name" value="Glutaredoxin"/>
    <property type="match status" value="1"/>
</dbReference>
<dbReference type="SFLD" id="SFLDG01180">
    <property type="entry name" value="SUF1"/>
    <property type="match status" value="1"/>
</dbReference>
<dbReference type="SFLD" id="SFLDS00019">
    <property type="entry name" value="Glutathione_Transferase_(cytos"/>
    <property type="match status" value="1"/>
</dbReference>
<dbReference type="EMBL" id="CP111021">
    <property type="protein sequence ID" value="WAR17721.1"/>
    <property type="molecule type" value="Genomic_DNA"/>
</dbReference>
<evidence type="ECO:0000259" key="2">
    <source>
        <dbReference type="Pfam" id="PF17171"/>
    </source>
</evidence>